<sequence length="662" mass="71138">MSQIGMSTRSGLPSYAYPGTITKSGLPSHDYPGSTKRIEIPNELVGIIIGQTGETIKSIRLNSGAKIQVTRNMEAGPNSLTTTVELNGTPEQISSAEKLINDALAEGGFGGSNIISTQESGDMEPGLQHCHPNTPKDMASPSHLPSFGLSKESMAYLVCLMEQFEAEKQIIDQILKGDSGDPGIEELGSAEPIAQKFQMKVPNDKVYAIIGKSGETIKHIRLESGAKIQLTKDTDAGPNSPTTVVELNGTSQQISSAKKLINDVLAEGDLGGSDVIFAQKPGDMEPDVEHRHMKMPKNMGGSVDPGTAFAKESRRMEPGAEWYEMKFPSDKVGAIIGESGETIKRIRLQSGAKIRFPKDTGADIDSPTTTVELYGTVEQMRCAEKLINDAIAESRRRVPGCELFEMKLPSDKVGVIIGKSGETIKRIRLQSGAKIQFAEDTDADTDSPTTVVELCGTIEQIRSARKLISDALAEGGSVDPGTAFAKESRRMEPGAEWFWMKFPSDKVGAIIGESGETIKRIRLQSGAKIQFPKDTGADTDSPTTTVRLHGTIEQMRCAEKLINDAIAESRRREPGSELIAKILPSDKVGAIIGKSGETIKRIRLQSGAKIQFTEDTSAATDSPTTTVELFGTFEQITTAGKLINDALAEDDSGDSDDSSDTE</sequence>
<protein>
    <submittedName>
        <fullName evidence="4">KH domain</fullName>
    </submittedName>
</protein>
<dbReference type="EMBL" id="CP097511">
    <property type="protein sequence ID" value="URE44390.1"/>
    <property type="molecule type" value="Genomic_DNA"/>
</dbReference>
<dbReference type="PROSITE" id="PS50084">
    <property type="entry name" value="KH_TYPE_1"/>
    <property type="match status" value="6"/>
</dbReference>
<evidence type="ECO:0000313" key="4">
    <source>
        <dbReference type="EMBL" id="URE44390.1"/>
    </source>
</evidence>
<reference evidence="4" key="1">
    <citation type="submission" date="2022-05" db="EMBL/GenBank/DDBJ databases">
        <title>The Musa troglodytarum L. genome provides insights into the mechanism of non-climacteric behaviour and enrichment of carotenoids.</title>
        <authorList>
            <person name="Wang J."/>
        </authorList>
    </citation>
    <scope>NUCLEOTIDE SEQUENCE</scope>
    <source>
        <tissue evidence="4">Leaf</tissue>
    </source>
</reference>
<evidence type="ECO:0000313" key="5">
    <source>
        <dbReference type="Proteomes" id="UP001055439"/>
    </source>
</evidence>
<keyword evidence="1" id="KW-0677">Repeat</keyword>
<feature type="domain" description="K Homology" evidence="3">
    <location>
        <begin position="576"/>
        <end position="648"/>
    </location>
</feature>
<feature type="domain" description="K Homology" evidence="3">
    <location>
        <begin position="32"/>
        <end position="105"/>
    </location>
</feature>
<evidence type="ECO:0000256" key="2">
    <source>
        <dbReference type="PROSITE-ProRule" id="PRU00117"/>
    </source>
</evidence>
<dbReference type="PANTHER" id="PTHR10288">
    <property type="entry name" value="KH DOMAIN CONTAINING RNA BINDING PROTEIN"/>
    <property type="match status" value="1"/>
</dbReference>
<feature type="domain" description="K Homology" evidence="3">
    <location>
        <begin position="500"/>
        <end position="567"/>
    </location>
</feature>
<dbReference type="InterPro" id="IPR036612">
    <property type="entry name" value="KH_dom_type_1_sf"/>
</dbReference>
<feature type="domain" description="K Homology" evidence="3">
    <location>
        <begin position="400"/>
        <end position="473"/>
    </location>
</feature>
<dbReference type="Gene3D" id="3.30.1370.10">
    <property type="entry name" value="K Homology domain, type 1"/>
    <property type="match status" value="6"/>
</dbReference>
<dbReference type="Pfam" id="PF00013">
    <property type="entry name" value="KH_1"/>
    <property type="match status" value="6"/>
</dbReference>
<dbReference type="OrthoDB" id="5204190at2759"/>
<evidence type="ECO:0000259" key="3">
    <source>
        <dbReference type="SMART" id="SM00322"/>
    </source>
</evidence>
<dbReference type="GO" id="GO:0003723">
    <property type="term" value="F:RNA binding"/>
    <property type="evidence" value="ECO:0007669"/>
    <property type="project" value="UniProtKB-UniRule"/>
</dbReference>
<dbReference type="SUPFAM" id="SSF54791">
    <property type="entry name" value="Eukaryotic type KH-domain (KH-domain type I)"/>
    <property type="match status" value="6"/>
</dbReference>
<dbReference type="EMBL" id="CP097511">
    <property type="protein sequence ID" value="URE44392.1"/>
    <property type="molecule type" value="Genomic_DNA"/>
</dbReference>
<feature type="domain" description="K Homology" evidence="3">
    <location>
        <begin position="319"/>
        <end position="392"/>
    </location>
</feature>
<dbReference type="AlphaFoldDB" id="A0A9E7LB27"/>
<dbReference type="Proteomes" id="UP001055439">
    <property type="component" value="Chromosome 9"/>
</dbReference>
<feature type="domain" description="K Homology" evidence="3">
    <location>
        <begin position="193"/>
        <end position="266"/>
    </location>
</feature>
<dbReference type="InterPro" id="IPR004088">
    <property type="entry name" value="KH_dom_type_1"/>
</dbReference>
<proteinExistence type="predicted"/>
<keyword evidence="5" id="KW-1185">Reference proteome</keyword>
<dbReference type="CDD" id="cd00105">
    <property type="entry name" value="KH-I"/>
    <property type="match status" value="4"/>
</dbReference>
<organism evidence="4 5">
    <name type="scientific">Musa troglodytarum</name>
    <name type="common">fe'i banana</name>
    <dbReference type="NCBI Taxonomy" id="320322"/>
    <lineage>
        <taxon>Eukaryota</taxon>
        <taxon>Viridiplantae</taxon>
        <taxon>Streptophyta</taxon>
        <taxon>Embryophyta</taxon>
        <taxon>Tracheophyta</taxon>
        <taxon>Spermatophyta</taxon>
        <taxon>Magnoliopsida</taxon>
        <taxon>Liliopsida</taxon>
        <taxon>Zingiberales</taxon>
        <taxon>Musaceae</taxon>
        <taxon>Musa</taxon>
    </lineage>
</organism>
<dbReference type="SMART" id="SM00322">
    <property type="entry name" value="KH"/>
    <property type="match status" value="6"/>
</dbReference>
<gene>
    <name evidence="4" type="ORF">MUK42_14112</name>
</gene>
<dbReference type="InterPro" id="IPR004087">
    <property type="entry name" value="KH_dom"/>
</dbReference>
<keyword evidence="2" id="KW-0694">RNA-binding</keyword>
<name>A0A9E7LB27_9LILI</name>
<evidence type="ECO:0000256" key="1">
    <source>
        <dbReference type="ARBA" id="ARBA00022737"/>
    </source>
</evidence>
<accession>A0A9E7LB27</accession>